<organism evidence="7 8">
    <name type="scientific">Ananas comosus</name>
    <name type="common">Pineapple</name>
    <name type="synonym">Ananas ananas</name>
    <dbReference type="NCBI Taxonomy" id="4615"/>
    <lineage>
        <taxon>Eukaryota</taxon>
        <taxon>Viridiplantae</taxon>
        <taxon>Streptophyta</taxon>
        <taxon>Embryophyta</taxon>
        <taxon>Tracheophyta</taxon>
        <taxon>Spermatophyta</taxon>
        <taxon>Magnoliopsida</taxon>
        <taxon>Liliopsida</taxon>
        <taxon>Poales</taxon>
        <taxon>Bromeliaceae</taxon>
        <taxon>Bromelioideae</taxon>
        <taxon>Ananas</taxon>
    </lineage>
</organism>
<dbReference type="GO" id="GO:0016567">
    <property type="term" value="P:protein ubiquitination"/>
    <property type="evidence" value="ECO:0007669"/>
    <property type="project" value="TreeGrafter"/>
</dbReference>
<feature type="transmembrane region" description="Helical" evidence="6">
    <location>
        <begin position="363"/>
        <end position="382"/>
    </location>
</feature>
<comment type="caution">
    <text evidence="7">The sequence shown here is derived from an EMBL/GenBank/DDBJ whole genome shotgun (WGS) entry which is preliminary data.</text>
</comment>
<evidence type="ECO:0000256" key="2">
    <source>
        <dbReference type="ARBA" id="ARBA00009142"/>
    </source>
</evidence>
<feature type="transmembrane region" description="Helical" evidence="6">
    <location>
        <begin position="157"/>
        <end position="185"/>
    </location>
</feature>
<evidence type="ECO:0000256" key="6">
    <source>
        <dbReference type="SAM" id="Phobius"/>
    </source>
</evidence>
<gene>
    <name evidence="7" type="ORF">ACMD2_09898</name>
</gene>
<keyword evidence="5 6" id="KW-0472">Membrane</keyword>
<dbReference type="Pfam" id="PF01925">
    <property type="entry name" value="TauE"/>
    <property type="match status" value="1"/>
</dbReference>
<comment type="similarity">
    <text evidence="2">Belongs to the 4-toluene sulfonate uptake permease (TSUP) (TC 2.A.102) family.</text>
</comment>
<evidence type="ECO:0000256" key="4">
    <source>
        <dbReference type="ARBA" id="ARBA00022989"/>
    </source>
</evidence>
<evidence type="ECO:0000256" key="1">
    <source>
        <dbReference type="ARBA" id="ARBA00004141"/>
    </source>
</evidence>
<feature type="transmembrane region" description="Helical" evidence="6">
    <location>
        <begin position="252"/>
        <end position="274"/>
    </location>
</feature>
<feature type="transmembrane region" description="Helical" evidence="6">
    <location>
        <begin position="394"/>
        <end position="415"/>
    </location>
</feature>
<name>A0A199VN84_ANACO</name>
<comment type="subcellular location">
    <subcellularLocation>
        <location evidence="1">Membrane</location>
        <topology evidence="1">Multi-pass membrane protein</topology>
    </subcellularLocation>
</comment>
<accession>A0A199VN84</accession>
<feature type="transmembrane region" description="Helical" evidence="6">
    <location>
        <begin position="224"/>
        <end position="240"/>
    </location>
</feature>
<protein>
    <recommendedName>
        <fullName evidence="9">Sulfite exporter TauE/SafE family protein 3-like</fullName>
    </recommendedName>
</protein>
<dbReference type="EMBL" id="LSRQ01001310">
    <property type="protein sequence ID" value="OAY78366.1"/>
    <property type="molecule type" value="Genomic_DNA"/>
</dbReference>
<proteinExistence type="inferred from homology"/>
<dbReference type="GO" id="GO:0016020">
    <property type="term" value="C:membrane"/>
    <property type="evidence" value="ECO:0007669"/>
    <property type="project" value="UniProtKB-SubCell"/>
</dbReference>
<dbReference type="InterPro" id="IPR002781">
    <property type="entry name" value="TM_pro_TauE-like"/>
</dbReference>
<feature type="transmembrane region" description="Helical" evidence="6">
    <location>
        <begin position="79"/>
        <end position="99"/>
    </location>
</feature>
<sequence>MLSAAAAATAVGEEVSENGNVGASDYLLKVVNFLWQPNESSYQHSWPEMKFGWKIVVGSIIGFFGAAFGSVGGVGGGGIFVPMLTLIIGILFFVQFGNSKCSSNLRAFESLILWPIWAGMIMGAAGSTVYYNLKLRHPTLDMPIIDYDLALLVQPMLMLGISIGVAFNVLFADWMVTVLLIILFLENEKIEYKAIPTGPGNAQKGSKTPDSEVSIFENVCWKELGLLMLVWVAFLVLQIIKNNTSNCSISYWTLNMLQIPVAVGVTGYEAFSLFTGRRVIASKGDEGANFRVFQLFLYCFFGVLAGVVGGLLGLGGGFILGPLFLELGIPPQVSSATATFAMTFSASMSVVEYYLLKRFPVPYALFFVAVATVAAFIGQHAVRKLINILGRASLIIFILSFTIFVSAISLGGVGISNMIQKISHHEYMGFENLCKYQP</sequence>
<dbReference type="PANTHER" id="PTHR14255">
    <property type="entry name" value="CEREBLON"/>
    <property type="match status" value="1"/>
</dbReference>
<evidence type="ECO:0000256" key="3">
    <source>
        <dbReference type="ARBA" id="ARBA00022692"/>
    </source>
</evidence>
<feature type="transmembrane region" description="Helical" evidence="6">
    <location>
        <begin position="111"/>
        <end position="133"/>
    </location>
</feature>
<evidence type="ECO:0008006" key="9">
    <source>
        <dbReference type="Google" id="ProtNLM"/>
    </source>
</evidence>
<keyword evidence="3 6" id="KW-0812">Transmembrane</keyword>
<reference evidence="7 8" key="1">
    <citation type="journal article" date="2016" name="DNA Res.">
        <title>The draft genome of MD-2 pineapple using hybrid error correction of long reads.</title>
        <authorList>
            <person name="Redwan R.M."/>
            <person name="Saidin A."/>
            <person name="Kumar S.V."/>
        </authorList>
    </citation>
    <scope>NUCLEOTIDE SEQUENCE [LARGE SCALE GENOMIC DNA]</scope>
    <source>
        <strain evidence="8">cv. MD2</strain>
        <tissue evidence="7">Leaf</tissue>
    </source>
</reference>
<dbReference type="PANTHER" id="PTHR14255:SF1">
    <property type="entry name" value="SULFITE EXPORTER TAUE_SAFE FAMILY PROTEIN 3"/>
    <property type="match status" value="1"/>
</dbReference>
<dbReference type="AlphaFoldDB" id="A0A199VN84"/>
<evidence type="ECO:0000313" key="7">
    <source>
        <dbReference type="EMBL" id="OAY78366.1"/>
    </source>
</evidence>
<dbReference type="GO" id="GO:0031464">
    <property type="term" value="C:Cul4A-RING E3 ubiquitin ligase complex"/>
    <property type="evidence" value="ECO:0007669"/>
    <property type="project" value="TreeGrafter"/>
</dbReference>
<feature type="transmembrane region" description="Helical" evidence="6">
    <location>
        <begin position="295"/>
        <end position="324"/>
    </location>
</feature>
<dbReference type="Proteomes" id="UP000092600">
    <property type="component" value="Unassembled WGS sequence"/>
</dbReference>
<evidence type="ECO:0000256" key="5">
    <source>
        <dbReference type="ARBA" id="ARBA00023136"/>
    </source>
</evidence>
<feature type="transmembrane region" description="Helical" evidence="6">
    <location>
        <begin position="51"/>
        <end position="73"/>
    </location>
</feature>
<evidence type="ECO:0000313" key="8">
    <source>
        <dbReference type="Proteomes" id="UP000092600"/>
    </source>
</evidence>
<keyword evidence="4 6" id="KW-1133">Transmembrane helix</keyword>
<feature type="transmembrane region" description="Helical" evidence="6">
    <location>
        <begin position="336"/>
        <end position="356"/>
    </location>
</feature>